<protein>
    <submittedName>
        <fullName evidence="2">Filamentous hemagglutinin N-terminal domain-containing protein</fullName>
    </submittedName>
</protein>
<name>A0A951P999_9CYAN</name>
<dbReference type="Gene3D" id="2.160.20.10">
    <property type="entry name" value="Single-stranded right-handed beta-helix, Pectin lyase-like"/>
    <property type="match status" value="2"/>
</dbReference>
<evidence type="ECO:0000313" key="2">
    <source>
        <dbReference type="EMBL" id="MBW4464705.1"/>
    </source>
</evidence>
<dbReference type="Pfam" id="PF05860">
    <property type="entry name" value="TPS"/>
    <property type="match status" value="1"/>
</dbReference>
<accession>A0A951P999</accession>
<dbReference type="EMBL" id="JAHHHV010000019">
    <property type="protein sequence ID" value="MBW4464705.1"/>
    <property type="molecule type" value="Genomic_DNA"/>
</dbReference>
<evidence type="ECO:0000259" key="1">
    <source>
        <dbReference type="SMART" id="SM00912"/>
    </source>
</evidence>
<gene>
    <name evidence="2" type="ORF">KME07_04600</name>
</gene>
<dbReference type="InterPro" id="IPR011050">
    <property type="entry name" value="Pectin_lyase_fold/virulence"/>
</dbReference>
<organism evidence="2 3">
    <name type="scientific">Pegethrix bostrychoides GSE-TBD4-15B</name>
    <dbReference type="NCBI Taxonomy" id="2839662"/>
    <lineage>
        <taxon>Bacteria</taxon>
        <taxon>Bacillati</taxon>
        <taxon>Cyanobacteriota</taxon>
        <taxon>Cyanophyceae</taxon>
        <taxon>Oculatellales</taxon>
        <taxon>Oculatellaceae</taxon>
        <taxon>Pegethrix</taxon>
    </lineage>
</organism>
<feature type="domain" description="Filamentous haemagglutinin FhaB/tRNA nuclease CdiA-like TPS" evidence="1">
    <location>
        <begin position="14"/>
        <end position="127"/>
    </location>
</feature>
<reference evidence="2" key="2">
    <citation type="journal article" date="2022" name="Microbiol. Resour. Announc.">
        <title>Metagenome Sequencing to Explore Phylogenomics of Terrestrial Cyanobacteria.</title>
        <authorList>
            <person name="Ward R.D."/>
            <person name="Stajich J.E."/>
            <person name="Johansen J.R."/>
            <person name="Huntemann M."/>
            <person name="Clum A."/>
            <person name="Foster B."/>
            <person name="Foster B."/>
            <person name="Roux S."/>
            <person name="Palaniappan K."/>
            <person name="Varghese N."/>
            <person name="Mukherjee S."/>
            <person name="Reddy T.B.K."/>
            <person name="Daum C."/>
            <person name="Copeland A."/>
            <person name="Chen I.A."/>
            <person name="Ivanova N.N."/>
            <person name="Kyrpides N.C."/>
            <person name="Shapiro N."/>
            <person name="Eloe-Fadrosh E.A."/>
            <person name="Pietrasiak N."/>
        </authorList>
    </citation>
    <scope>NUCLEOTIDE SEQUENCE</scope>
    <source>
        <strain evidence="2">GSE-TBD4-15B</strain>
    </source>
</reference>
<dbReference type="SUPFAM" id="SSF51126">
    <property type="entry name" value="Pectin lyase-like"/>
    <property type="match status" value="2"/>
</dbReference>
<dbReference type="SMART" id="SM00912">
    <property type="entry name" value="Haemagg_act"/>
    <property type="match status" value="1"/>
</dbReference>
<sequence>MGWEAAAVAEIAPDSTLPQPSRVARPRRHQTVVTAGTQQGRNLFHSFRAFSVPASESASFQPDAAVRNIFVRVTGRNRSRINGRLEVLQSPANLFLLNPNGITFGRNAELRVGGSFVATTADQINFADGRPFSAIQPQTALLSVSTPVGLQLGNQAGSIISRSTVQPSGSNGMTPDPFSVGLIGSPGQTLALIGGDVRVAGEAATDERSGLSAAGGRIALGSGFDGQVRLMRVAQGWRFGYASLSNFGEIRLQDAVLNVSGFRGGAIQLQGERVRLHNSFAFSDSKHSGQRGSDVIASGSRSIVVEQGSFLSSSTQGAGRAGDILLDTPQLTIRTGGQVSSATHGSGRSGNIQVNAARSVTVEGVAAETGLETPLSLLNTFSFGSGDSGDLDIATEQLRVRSGGQIGTTTSGKGTGGNLSVRAREIELIGTAQAPNGQPLRLEGLPAAAGLFAGTEADGDGGRLDIETQRLTLRDGAILQATTYGSGAAGDISVQAETIQVSGSSAVGGFPARIAATSGGLRELNTPQSRQATGRGGNLEITTDRLSIQNGGVVAANSLNPRGAGAGTISIQARQVELSDRGELNAQTESGNQARIQLSGVELLTLRQTSNISTTAGIGSDRGNAGNIDVTADVILAAPAENSNINADARAGRGGNITIQAQGILGITERRQQTPQSDITATSESNVNGEISISTTSIDPTQGVVALPDTIVDASRLIAQGCQAVRQAVRQAGRQAENPPAQSARQSEFVITGRGGLPPNPSDLGGSSAVMPRWVTAAPAPQVNPNPDASSNRAPAAPPILEAQGWVTTAVGQVALVAQSPVLTPDAAPWQLPACLAPAPQRETMEQERRAF</sequence>
<comment type="caution">
    <text evidence="2">The sequence shown here is derived from an EMBL/GenBank/DDBJ whole genome shotgun (WGS) entry which is preliminary data.</text>
</comment>
<dbReference type="Proteomes" id="UP000707356">
    <property type="component" value="Unassembled WGS sequence"/>
</dbReference>
<reference evidence="2" key="1">
    <citation type="submission" date="2021-05" db="EMBL/GenBank/DDBJ databases">
        <authorList>
            <person name="Pietrasiak N."/>
            <person name="Ward R."/>
            <person name="Stajich J.E."/>
            <person name="Kurbessoian T."/>
        </authorList>
    </citation>
    <scope>NUCLEOTIDE SEQUENCE</scope>
    <source>
        <strain evidence="2">GSE-TBD4-15B</strain>
    </source>
</reference>
<dbReference type="InterPro" id="IPR012334">
    <property type="entry name" value="Pectin_lyas_fold"/>
</dbReference>
<dbReference type="AlphaFoldDB" id="A0A951P999"/>
<dbReference type="NCBIfam" id="TIGR01901">
    <property type="entry name" value="adhes_NPXG"/>
    <property type="match status" value="1"/>
</dbReference>
<evidence type="ECO:0000313" key="3">
    <source>
        <dbReference type="Proteomes" id="UP000707356"/>
    </source>
</evidence>
<dbReference type="InterPro" id="IPR008638">
    <property type="entry name" value="FhaB/CdiA-like_TPS"/>
</dbReference>
<proteinExistence type="predicted"/>